<keyword evidence="2" id="KW-0812">Transmembrane</keyword>
<evidence type="ECO:0000313" key="3">
    <source>
        <dbReference type="EMBL" id="WUQ11109.1"/>
    </source>
</evidence>
<proteinExistence type="predicted"/>
<keyword evidence="2" id="KW-1133">Transmembrane helix</keyword>
<feature type="transmembrane region" description="Helical" evidence="2">
    <location>
        <begin position="20"/>
        <end position="41"/>
    </location>
</feature>
<protein>
    <submittedName>
        <fullName evidence="3">Uncharacterized protein</fullName>
    </submittedName>
</protein>
<reference evidence="3" key="1">
    <citation type="submission" date="2022-10" db="EMBL/GenBank/DDBJ databases">
        <title>The complete genomes of actinobacterial strains from the NBC collection.</title>
        <authorList>
            <person name="Joergensen T.S."/>
            <person name="Alvarez Arevalo M."/>
            <person name="Sterndorff E.B."/>
            <person name="Faurdal D."/>
            <person name="Vuksanovic O."/>
            <person name="Mourched A.-S."/>
            <person name="Charusanti P."/>
            <person name="Shaw S."/>
            <person name="Blin K."/>
            <person name="Weber T."/>
        </authorList>
    </citation>
    <scope>NUCLEOTIDE SEQUENCE</scope>
    <source>
        <strain evidence="3">NBC_00248</strain>
    </source>
</reference>
<dbReference type="EMBL" id="CP108090">
    <property type="protein sequence ID" value="WUQ11109.1"/>
    <property type="molecule type" value="Genomic_DNA"/>
</dbReference>
<keyword evidence="2" id="KW-0472">Membrane</keyword>
<feature type="region of interest" description="Disordered" evidence="1">
    <location>
        <begin position="47"/>
        <end position="71"/>
    </location>
</feature>
<evidence type="ECO:0000256" key="2">
    <source>
        <dbReference type="SAM" id="Phobius"/>
    </source>
</evidence>
<organism evidence="3 4">
    <name type="scientific">Streptomyces virginiae</name>
    <name type="common">Streptomyces cinnamonensis</name>
    <dbReference type="NCBI Taxonomy" id="1961"/>
    <lineage>
        <taxon>Bacteria</taxon>
        <taxon>Bacillati</taxon>
        <taxon>Actinomycetota</taxon>
        <taxon>Actinomycetes</taxon>
        <taxon>Kitasatosporales</taxon>
        <taxon>Streptomycetaceae</taxon>
        <taxon>Streptomyces</taxon>
    </lineage>
</organism>
<keyword evidence="4" id="KW-1185">Reference proteome</keyword>
<sequence length="121" mass="12594">MGYSLGGVPLLLAPPPVERYGGMGVACYLSALGVISTPCLLRLKETRGVQIDGPEPPRENPPDLTTYAAGHPVPPARPPWWGAPTTLMHMTTWCAGSTSAPVPAVVLPEGDRSSEAVIGPP</sequence>
<evidence type="ECO:0000256" key="1">
    <source>
        <dbReference type="SAM" id="MobiDB-lite"/>
    </source>
</evidence>
<gene>
    <name evidence="3" type="ORF">OG517_06535</name>
</gene>
<evidence type="ECO:0000313" key="4">
    <source>
        <dbReference type="Proteomes" id="UP001432039"/>
    </source>
</evidence>
<dbReference type="RefSeq" id="WP_328960621.1">
    <property type="nucleotide sequence ID" value="NZ_CP108090.1"/>
</dbReference>
<dbReference type="Proteomes" id="UP001432039">
    <property type="component" value="Chromosome"/>
</dbReference>
<accession>A0ABZ1T9S5</accession>
<name>A0ABZ1T9S5_STRVG</name>